<organism evidence="1 2">
    <name type="scientific">Vitis vinifera</name>
    <name type="common">Grape</name>
    <dbReference type="NCBI Taxonomy" id="29760"/>
    <lineage>
        <taxon>Eukaryota</taxon>
        <taxon>Viridiplantae</taxon>
        <taxon>Streptophyta</taxon>
        <taxon>Embryophyta</taxon>
        <taxon>Tracheophyta</taxon>
        <taxon>Spermatophyta</taxon>
        <taxon>Magnoliopsida</taxon>
        <taxon>eudicotyledons</taxon>
        <taxon>Gunneridae</taxon>
        <taxon>Pentapetalae</taxon>
        <taxon>rosids</taxon>
        <taxon>Vitales</taxon>
        <taxon>Vitaceae</taxon>
        <taxon>Viteae</taxon>
        <taxon>Vitis</taxon>
    </lineage>
</organism>
<protein>
    <submittedName>
        <fullName evidence="1">Uncharacterized protein</fullName>
    </submittedName>
</protein>
<evidence type="ECO:0000313" key="2">
    <source>
        <dbReference type="Proteomes" id="UP000288805"/>
    </source>
</evidence>
<reference evidence="1 2" key="1">
    <citation type="journal article" date="2018" name="PLoS Genet.">
        <title>Population sequencing reveals clonal diversity and ancestral inbreeding in the grapevine cultivar Chardonnay.</title>
        <authorList>
            <person name="Roach M.J."/>
            <person name="Johnson D.L."/>
            <person name="Bohlmann J."/>
            <person name="van Vuuren H.J."/>
            <person name="Jones S.J."/>
            <person name="Pretorius I.S."/>
            <person name="Schmidt S.A."/>
            <person name="Borneman A.R."/>
        </authorList>
    </citation>
    <scope>NUCLEOTIDE SEQUENCE [LARGE SCALE GENOMIC DNA]</scope>
    <source>
        <strain evidence="2">cv. Chardonnay</strain>
        <tissue evidence="1">Leaf</tissue>
    </source>
</reference>
<proteinExistence type="predicted"/>
<dbReference type="Proteomes" id="UP000288805">
    <property type="component" value="Unassembled WGS sequence"/>
</dbReference>
<name>A0A438IDK7_VITVI</name>
<accession>A0A438IDK7</accession>
<gene>
    <name evidence="1" type="ORF">CK203_029835</name>
</gene>
<evidence type="ECO:0000313" key="1">
    <source>
        <dbReference type="EMBL" id="RVW94774.1"/>
    </source>
</evidence>
<dbReference type="PANTHER" id="PTHR33116:SF78">
    <property type="entry name" value="OS12G0587133 PROTEIN"/>
    <property type="match status" value="1"/>
</dbReference>
<dbReference type="AlphaFoldDB" id="A0A438IDK7"/>
<sequence>MVGKIVERGRGFPLGLGLVRGGLLDCWKSYKAGRFLLCSVLSIKERRFSLVLPEERDGLRGWKTLTSKLRGIGFVLEHRHLESSKEVVRPLGDSRGGGAFLKGFFQNSRGLRQGDSLSLYLFVLAMEALSCLLGRAREDGFLTGFKVNGRGGEGLESELILVGRTENLDELALALGCKVGVLPTTYLGLPLGAPFNSLVAWDGVEERFHKRLVLIVGLRLEKIQRDFLWGGVTLDSKPHLVKWDTVCSDRRMGGLGVRRLHLLNKVVLWGWCSKEVKGGYGVVYGRPLERVGCNAWVVELWQHSNERGGGWNPNFLRPLNDWEIVIVKHFLARLQDKVVEQGNSRLEGKALRLDWWNPNVGCLRVKDCVKEVWMGVLGLPLHFWGEQFFKRLGDACGCFITVDEETRERRLS</sequence>
<comment type="caution">
    <text evidence="1">The sequence shown here is derived from an EMBL/GenBank/DDBJ whole genome shotgun (WGS) entry which is preliminary data.</text>
</comment>
<dbReference type="PANTHER" id="PTHR33116">
    <property type="entry name" value="REVERSE TRANSCRIPTASE ZINC-BINDING DOMAIN-CONTAINING PROTEIN-RELATED-RELATED"/>
    <property type="match status" value="1"/>
</dbReference>
<dbReference type="EMBL" id="QGNW01000119">
    <property type="protein sequence ID" value="RVW94774.1"/>
    <property type="molecule type" value="Genomic_DNA"/>
</dbReference>